<dbReference type="InterPro" id="IPR036890">
    <property type="entry name" value="HATPase_C_sf"/>
</dbReference>
<feature type="domain" description="Histidine kinase/HSP90-like ATPase" evidence="6">
    <location>
        <begin position="318"/>
        <end position="403"/>
    </location>
</feature>
<protein>
    <submittedName>
        <fullName evidence="8">PspC domain-containing protein</fullName>
    </submittedName>
</protein>
<comment type="caution">
    <text evidence="8">The sequence shown here is derived from an EMBL/GenBank/DDBJ whole genome shotgun (WGS) entry which is preliminary data.</text>
</comment>
<evidence type="ECO:0000313" key="9">
    <source>
        <dbReference type="Proteomes" id="UP000642993"/>
    </source>
</evidence>
<gene>
    <name evidence="8" type="ORF">HT102_08255</name>
</gene>
<evidence type="ECO:0000259" key="6">
    <source>
        <dbReference type="Pfam" id="PF02518"/>
    </source>
</evidence>
<sequence length="436" mass="46435">MCGTADPCQDRGVPPMLQPGPSTPVLYRRGRGRVIGGVAGGLADHLGVDEQKVRIAFVLTSAAAGIGVMFYGLLWIVTRPGGADVDMSSATRRRALGLATIGGALAVLFGMLSSGPLGSVLVPILVAIAGAGLVWRELDTTAPRAPRRFSATTWARVIGGISLVVLGLAVIWIGQVDLGALRSSLMAVVVTLVGVALLTVPLWVRLWHELNAERAARIRTEERDEIASHLHDSVLQTLALIQKQAHSPQEVQRLARSQERELRRWLFHAEEASHDSLAAALKSIAGHVEDHYGITIETVTVGDVPLRDSPVYAALLGAAKEALVNAAKHSGESAVDVYAEVEEERVSVFVRDRGTGFDPSAVPADRQGLVRSIQQRIERKGGTVEIRTRPGRGTEIRLFVPREDLSAGTDDLAVGEGTGVQPQAAPGSGQNKEKQP</sequence>
<dbReference type="PANTHER" id="PTHR24421:SF61">
    <property type="entry name" value="OXYGEN SENSOR HISTIDINE KINASE NREB"/>
    <property type="match status" value="1"/>
</dbReference>
<feature type="transmembrane region" description="Helical" evidence="5">
    <location>
        <begin position="95"/>
        <end position="112"/>
    </location>
</feature>
<feature type="transmembrane region" description="Helical" evidence="5">
    <location>
        <begin position="118"/>
        <end position="135"/>
    </location>
</feature>
<dbReference type="EMBL" id="JACYWE010000004">
    <property type="protein sequence ID" value="MBD8506474.1"/>
    <property type="molecule type" value="Genomic_DNA"/>
</dbReference>
<keyword evidence="2" id="KW-0418">Kinase</keyword>
<evidence type="ECO:0000259" key="7">
    <source>
        <dbReference type="Pfam" id="PF04024"/>
    </source>
</evidence>
<dbReference type="InterPro" id="IPR003594">
    <property type="entry name" value="HATPase_dom"/>
</dbReference>
<dbReference type="PANTHER" id="PTHR24421">
    <property type="entry name" value="NITRATE/NITRITE SENSOR PROTEIN NARX-RELATED"/>
    <property type="match status" value="1"/>
</dbReference>
<evidence type="ECO:0000256" key="4">
    <source>
        <dbReference type="SAM" id="MobiDB-lite"/>
    </source>
</evidence>
<dbReference type="Proteomes" id="UP000642993">
    <property type="component" value="Unassembled WGS sequence"/>
</dbReference>
<feature type="region of interest" description="Disordered" evidence="4">
    <location>
        <begin position="407"/>
        <end position="436"/>
    </location>
</feature>
<evidence type="ECO:0000256" key="5">
    <source>
        <dbReference type="SAM" id="Phobius"/>
    </source>
</evidence>
<keyword evidence="5" id="KW-1133">Transmembrane helix</keyword>
<keyword evidence="5" id="KW-0472">Membrane</keyword>
<keyword evidence="5" id="KW-0812">Transmembrane</keyword>
<keyword evidence="9" id="KW-1185">Reference proteome</keyword>
<dbReference type="CDD" id="cd16917">
    <property type="entry name" value="HATPase_UhpB-NarQ-NarX-like"/>
    <property type="match status" value="1"/>
</dbReference>
<feature type="transmembrane region" description="Helical" evidence="5">
    <location>
        <begin position="55"/>
        <end position="74"/>
    </location>
</feature>
<dbReference type="Gene3D" id="3.30.565.10">
    <property type="entry name" value="Histidine kinase-like ATPase, C-terminal domain"/>
    <property type="match status" value="1"/>
</dbReference>
<feature type="region of interest" description="Disordered" evidence="4">
    <location>
        <begin position="1"/>
        <end position="22"/>
    </location>
</feature>
<evidence type="ECO:0000256" key="1">
    <source>
        <dbReference type="ARBA" id="ARBA00022679"/>
    </source>
</evidence>
<dbReference type="Pfam" id="PF04024">
    <property type="entry name" value="PspC"/>
    <property type="match status" value="1"/>
</dbReference>
<dbReference type="Pfam" id="PF02518">
    <property type="entry name" value="HATPase_c"/>
    <property type="match status" value="1"/>
</dbReference>
<organism evidence="8 9">
    <name type="scientific">Lolliginicoccus lacisalsi</name>
    <dbReference type="NCBI Taxonomy" id="2742202"/>
    <lineage>
        <taxon>Bacteria</taxon>
        <taxon>Bacillati</taxon>
        <taxon>Actinomycetota</taxon>
        <taxon>Actinomycetes</taxon>
        <taxon>Mycobacteriales</taxon>
        <taxon>Hoyosellaceae</taxon>
        <taxon>Lolliginicoccus</taxon>
    </lineage>
</organism>
<evidence type="ECO:0000313" key="8">
    <source>
        <dbReference type="EMBL" id="MBD8506474.1"/>
    </source>
</evidence>
<dbReference type="AlphaFoldDB" id="A0A927JC38"/>
<dbReference type="GO" id="GO:0000160">
    <property type="term" value="P:phosphorelay signal transduction system"/>
    <property type="evidence" value="ECO:0007669"/>
    <property type="project" value="UniProtKB-KW"/>
</dbReference>
<keyword evidence="3" id="KW-0902">Two-component regulatory system</keyword>
<evidence type="ECO:0000256" key="2">
    <source>
        <dbReference type="ARBA" id="ARBA00022777"/>
    </source>
</evidence>
<dbReference type="GO" id="GO:0016301">
    <property type="term" value="F:kinase activity"/>
    <property type="evidence" value="ECO:0007669"/>
    <property type="project" value="UniProtKB-KW"/>
</dbReference>
<evidence type="ECO:0000256" key="3">
    <source>
        <dbReference type="ARBA" id="ARBA00023012"/>
    </source>
</evidence>
<name>A0A927JC38_9ACTN</name>
<feature type="transmembrane region" description="Helical" evidence="5">
    <location>
        <begin position="155"/>
        <end position="173"/>
    </location>
</feature>
<dbReference type="InterPro" id="IPR050482">
    <property type="entry name" value="Sensor_HK_TwoCompSys"/>
</dbReference>
<reference evidence="8" key="1">
    <citation type="submission" date="2020-09" db="EMBL/GenBank/DDBJ databases">
        <title>Hoyosella lacisalsi sp. nov., a halotolerant actinobacterium isolated from soil of Lake Gudzhirganskoe.</title>
        <authorList>
            <person name="Yang Q."/>
            <person name="Guo P.Y."/>
            <person name="Liu S.W."/>
            <person name="Li F.N."/>
            <person name="Sun C.H."/>
        </authorList>
    </citation>
    <scope>NUCLEOTIDE SEQUENCE</scope>
    <source>
        <strain evidence="8">G463</strain>
    </source>
</reference>
<dbReference type="InterPro" id="IPR007168">
    <property type="entry name" value="Phageshock_PspC_N"/>
</dbReference>
<accession>A0A927JC38</accession>
<keyword evidence="1" id="KW-0808">Transferase</keyword>
<feature type="domain" description="Phage shock protein PspC N-terminal" evidence="7">
    <location>
        <begin position="26"/>
        <end position="78"/>
    </location>
</feature>
<proteinExistence type="predicted"/>
<dbReference type="SUPFAM" id="SSF55874">
    <property type="entry name" value="ATPase domain of HSP90 chaperone/DNA topoisomerase II/histidine kinase"/>
    <property type="match status" value="1"/>
</dbReference>
<feature type="transmembrane region" description="Helical" evidence="5">
    <location>
        <begin position="185"/>
        <end position="204"/>
    </location>
</feature>